<accession>A0A834FJD2</accession>
<feature type="transmembrane region" description="Helical" evidence="8">
    <location>
        <begin position="443"/>
        <end position="463"/>
    </location>
</feature>
<evidence type="ECO:0000256" key="4">
    <source>
        <dbReference type="ARBA" id="ARBA00022989"/>
    </source>
</evidence>
<evidence type="ECO:0000256" key="1">
    <source>
        <dbReference type="ARBA" id="ARBA00004141"/>
    </source>
</evidence>
<keyword evidence="6" id="KW-0479">Metal-binding</keyword>
<comment type="similarity">
    <text evidence="2">Belongs to the ADIPOR family.</text>
</comment>
<feature type="transmembrane region" description="Helical" evidence="8">
    <location>
        <begin position="249"/>
        <end position="268"/>
    </location>
</feature>
<keyword evidence="4 8" id="KW-1133">Transmembrane helix</keyword>
<evidence type="ECO:0000256" key="3">
    <source>
        <dbReference type="ARBA" id="ARBA00022692"/>
    </source>
</evidence>
<comment type="subcellular location">
    <subcellularLocation>
        <location evidence="1">Membrane</location>
        <topology evidence="1">Multi-pass membrane protein</topology>
    </subcellularLocation>
</comment>
<protein>
    <submittedName>
        <fullName evidence="9">Adiponectin receptor protein 2</fullName>
    </submittedName>
</protein>
<evidence type="ECO:0000256" key="8">
    <source>
        <dbReference type="SAM" id="Phobius"/>
    </source>
</evidence>
<feature type="transmembrane region" description="Helical" evidence="8">
    <location>
        <begin position="377"/>
        <end position="399"/>
    </location>
</feature>
<dbReference type="Pfam" id="PF03006">
    <property type="entry name" value="HlyIII"/>
    <property type="match status" value="1"/>
</dbReference>
<evidence type="ECO:0000313" key="9">
    <source>
        <dbReference type="EMBL" id="KAF6735230.1"/>
    </source>
</evidence>
<dbReference type="InterPro" id="IPR004254">
    <property type="entry name" value="AdipoR/HlyIII-related"/>
</dbReference>
<evidence type="ECO:0000313" key="10">
    <source>
        <dbReference type="Proteomes" id="UP000646548"/>
    </source>
</evidence>
<evidence type="ECO:0000256" key="7">
    <source>
        <dbReference type="SAM" id="MobiDB-lite"/>
    </source>
</evidence>
<comment type="caution">
    <text evidence="9">The sequence shown here is derived from an EMBL/GenBank/DDBJ whole genome shotgun (WGS) entry which is preliminary data.</text>
</comment>
<keyword evidence="6" id="KW-0862">Zinc</keyword>
<feature type="region of interest" description="Disordered" evidence="7">
    <location>
        <begin position="72"/>
        <end position="91"/>
    </location>
</feature>
<dbReference type="GO" id="GO:0005886">
    <property type="term" value="C:plasma membrane"/>
    <property type="evidence" value="ECO:0007669"/>
    <property type="project" value="TreeGrafter"/>
</dbReference>
<proteinExistence type="inferred from homology"/>
<keyword evidence="5 8" id="KW-0472">Membrane</keyword>
<reference evidence="9" key="1">
    <citation type="journal article" name="BMC Genomics">
        <title>Long-read sequencing and de novo genome assembly of marine medaka (Oryzias melastigma).</title>
        <authorList>
            <person name="Liang P."/>
            <person name="Saqib H.S.A."/>
            <person name="Ni X."/>
            <person name="Shen Y."/>
        </authorList>
    </citation>
    <scope>NUCLEOTIDE SEQUENCE</scope>
    <source>
        <strain evidence="9">Bigg-433</strain>
    </source>
</reference>
<feature type="binding site" evidence="6">
    <location>
        <position position="302"/>
    </location>
    <ligand>
        <name>Zn(2+)</name>
        <dbReference type="ChEBI" id="CHEBI:29105"/>
    </ligand>
</feature>
<keyword evidence="9" id="KW-0675">Receptor</keyword>
<evidence type="ECO:0000256" key="5">
    <source>
        <dbReference type="ARBA" id="ARBA00023136"/>
    </source>
</evidence>
<feature type="compositionally biased region" description="Acidic residues" evidence="7">
    <location>
        <begin position="159"/>
        <end position="170"/>
    </location>
</feature>
<dbReference type="GO" id="GO:0033211">
    <property type="term" value="P:adiponectin-activated signaling pathway"/>
    <property type="evidence" value="ECO:0007669"/>
    <property type="project" value="TreeGrafter"/>
</dbReference>
<sequence>MLAPPSVVGRVRSSIETVSNRSEWREGRSGVQNSQTTVSHCPEYLLLITHRDQSLTLLKSQLFVQPTTTLNPVRQSKLDGGEASGAEGPTFVLRHRTSNLIETSTNCTSSHPMSPRDKEETPTSGSSTSHLSTAECPAHNGAVPQEEKRMNEESGRETEGEEQEEEEERGSDEGFMGMTPLLQAHHAMEKMEEFVHKVWEGRWRVIPHDVLPDWLKDNDFLLHGHRPPMPSFRACFKSIFRIHTETGNIWTHLLGCLFFFCLGLMYMFRPNMSFVAPVQEKVVIGVFFLGAILCLSFSWLFHTVYCHSEGVSKVFSKLDYSGIAFLIMGSFVPWLYYSFYCTPQSCYIYLMVVCVLGMAAIFVSQCDFFATPQYRGVRAGVFVGLGLSGVVPTLHFVISEGLIKATTIGQMGWLFLMATLYITGACLYAARIPERFFPGKCDIWFHSHQLFHILVVAGAFVHFHGVSNLQEFRYTAGGGCTDDGAL</sequence>
<feature type="compositionally biased region" description="Polar residues" evidence="7">
    <location>
        <begin position="102"/>
        <end position="112"/>
    </location>
</feature>
<dbReference type="Proteomes" id="UP000646548">
    <property type="component" value="Unassembled WGS sequence"/>
</dbReference>
<gene>
    <name evidence="9" type="ORF">FQA47_011111</name>
</gene>
<feature type="compositionally biased region" description="Basic and acidic residues" evidence="7">
    <location>
        <begin position="145"/>
        <end position="158"/>
    </location>
</feature>
<feature type="compositionally biased region" description="Polar residues" evidence="7">
    <location>
        <begin position="122"/>
        <end position="132"/>
    </location>
</feature>
<feature type="region of interest" description="Disordered" evidence="7">
    <location>
        <begin position="102"/>
        <end position="176"/>
    </location>
</feature>
<feature type="transmembrane region" description="Helical" evidence="8">
    <location>
        <begin position="320"/>
        <end position="339"/>
    </location>
</feature>
<dbReference type="GO" id="GO:0038023">
    <property type="term" value="F:signaling receptor activity"/>
    <property type="evidence" value="ECO:0007669"/>
    <property type="project" value="TreeGrafter"/>
</dbReference>
<feature type="transmembrane region" description="Helical" evidence="8">
    <location>
        <begin position="411"/>
        <end position="431"/>
    </location>
</feature>
<keyword evidence="3 8" id="KW-0812">Transmembrane</keyword>
<evidence type="ECO:0000256" key="2">
    <source>
        <dbReference type="ARBA" id="ARBA00007018"/>
    </source>
</evidence>
<evidence type="ECO:0000256" key="6">
    <source>
        <dbReference type="PIRSR" id="PIRSR604254-1"/>
    </source>
</evidence>
<name>A0A834FJD2_ORYME</name>
<dbReference type="PANTHER" id="PTHR20855">
    <property type="entry name" value="ADIPOR/PROGESTIN RECEPTOR-RELATED"/>
    <property type="match status" value="1"/>
</dbReference>
<dbReference type="GO" id="GO:0046872">
    <property type="term" value="F:metal ion binding"/>
    <property type="evidence" value="ECO:0007669"/>
    <property type="project" value="UniProtKB-KW"/>
</dbReference>
<feature type="binding site" evidence="6">
    <location>
        <position position="448"/>
    </location>
    <ligand>
        <name>Zn(2+)</name>
        <dbReference type="ChEBI" id="CHEBI:29105"/>
    </ligand>
</feature>
<feature type="transmembrane region" description="Helical" evidence="8">
    <location>
        <begin position="346"/>
        <end position="365"/>
    </location>
</feature>
<feature type="transmembrane region" description="Helical" evidence="8">
    <location>
        <begin position="280"/>
        <end position="300"/>
    </location>
</feature>
<dbReference type="AlphaFoldDB" id="A0A834FJD2"/>
<feature type="binding site" evidence="6">
    <location>
        <position position="452"/>
    </location>
    <ligand>
        <name>Zn(2+)</name>
        <dbReference type="ChEBI" id="CHEBI:29105"/>
    </ligand>
</feature>
<organism evidence="9 10">
    <name type="scientific">Oryzias melastigma</name>
    <name type="common">Marine medaka</name>
    <dbReference type="NCBI Taxonomy" id="30732"/>
    <lineage>
        <taxon>Eukaryota</taxon>
        <taxon>Metazoa</taxon>
        <taxon>Chordata</taxon>
        <taxon>Craniata</taxon>
        <taxon>Vertebrata</taxon>
        <taxon>Euteleostomi</taxon>
        <taxon>Actinopterygii</taxon>
        <taxon>Neopterygii</taxon>
        <taxon>Teleostei</taxon>
        <taxon>Neoteleostei</taxon>
        <taxon>Acanthomorphata</taxon>
        <taxon>Ovalentaria</taxon>
        <taxon>Atherinomorphae</taxon>
        <taxon>Beloniformes</taxon>
        <taxon>Adrianichthyidae</taxon>
        <taxon>Oryziinae</taxon>
        <taxon>Oryzias</taxon>
    </lineage>
</organism>
<dbReference type="EMBL" id="WKFB01000115">
    <property type="protein sequence ID" value="KAF6735230.1"/>
    <property type="molecule type" value="Genomic_DNA"/>
</dbReference>
<dbReference type="PANTHER" id="PTHR20855:SF33">
    <property type="entry name" value="ADIPONECTIN RECEPTOR PROTEIN 2"/>
    <property type="match status" value="1"/>
</dbReference>